<feature type="domain" description="HAUS augmin-like complex subunit 6 N-terminal" evidence="2">
    <location>
        <begin position="23"/>
        <end position="225"/>
    </location>
</feature>
<comment type="caution">
    <text evidence="3">The sequence shown here is derived from an EMBL/GenBank/DDBJ whole genome shotgun (WGS) entry which is preliminary data.</text>
</comment>
<accession>A0A9W9UPM5</accession>
<feature type="region of interest" description="Disordered" evidence="1">
    <location>
        <begin position="587"/>
        <end position="629"/>
    </location>
</feature>
<feature type="compositionally biased region" description="Acidic residues" evidence="1">
    <location>
        <begin position="601"/>
        <end position="618"/>
    </location>
</feature>
<protein>
    <recommendedName>
        <fullName evidence="2">HAUS augmin-like complex subunit 6 N-terminal domain-containing protein</fullName>
    </recommendedName>
</protein>
<dbReference type="Proteomes" id="UP001147695">
    <property type="component" value="Unassembled WGS sequence"/>
</dbReference>
<name>A0A9W9UPM5_PENBR</name>
<feature type="compositionally biased region" description="Polar residues" evidence="1">
    <location>
        <begin position="426"/>
        <end position="446"/>
    </location>
</feature>
<dbReference type="Pfam" id="PF14661">
    <property type="entry name" value="HAUS6_N"/>
    <property type="match status" value="1"/>
</dbReference>
<reference evidence="3" key="1">
    <citation type="submission" date="2022-12" db="EMBL/GenBank/DDBJ databases">
        <authorList>
            <person name="Petersen C."/>
        </authorList>
    </citation>
    <scope>NUCLEOTIDE SEQUENCE</scope>
    <source>
        <strain evidence="3">IBT 35673</strain>
    </source>
</reference>
<sequence>MATPRPVRPKPLDWPGPPHLDVFITNLKLLCLDQLEDWPGISPRTLSPSSQNQRQRIRLVEWALYQLYNIWDAEGAQNKLRPFFPPLEPLQSVNLRAALFRCLGELKKNGDLGREIVIRKTMLDDCKGDKFEELLAGFSTAVLRKVVAVSVDDKMYNPAMRLSTATAMTPADYQNLLPLILAHQKSLGSAAERHSSVRDVYDRFSQLLDNKKIDLAERANKQPKDLGGVHGDSERLVHAVQTNWLGNQKWATALLEGGSETSTEAFLELPFKDALARASDSSSDNISKGLKQDLILDLEARVLLQRSRLNKWQDYNKSFSGQDSLNGTAAKPKEPRMVFRDHQTLTVASIAKNARQPGDRGRGLKGADKYLLSSVHEALSRINGKPGASPGRSTPAARTAAHLPFRRSPDLTLTHSPRSVAEDDYSNPSSSLGLGISMSNPQSVSSLEPEPEPEPEPMRGLEPETESEPDKVQSSTPVVRLSPEPPSASTTSSVSEEEPYQEPIKRSNTLAERTRKSMSLLPPQHHEPPRQRRGPRPSFPVNQFVTPRKASGRSIDEISRASTPQDQLFEEDAEYASVFKSRPRVALSPISSPAVHVSPSYEDESFVLDEGDSTEWGEADSPSAAPRFR</sequence>
<evidence type="ECO:0000313" key="4">
    <source>
        <dbReference type="Proteomes" id="UP001147695"/>
    </source>
</evidence>
<evidence type="ECO:0000256" key="1">
    <source>
        <dbReference type="SAM" id="MobiDB-lite"/>
    </source>
</evidence>
<evidence type="ECO:0000259" key="2">
    <source>
        <dbReference type="Pfam" id="PF14661"/>
    </source>
</evidence>
<evidence type="ECO:0000313" key="3">
    <source>
        <dbReference type="EMBL" id="KAJ5352898.1"/>
    </source>
</evidence>
<feature type="region of interest" description="Disordered" evidence="1">
    <location>
        <begin position="381"/>
        <end position="567"/>
    </location>
</feature>
<dbReference type="EMBL" id="JAPZBQ010000001">
    <property type="protein sequence ID" value="KAJ5352898.1"/>
    <property type="molecule type" value="Genomic_DNA"/>
</dbReference>
<dbReference type="AlphaFoldDB" id="A0A9W9UPM5"/>
<gene>
    <name evidence="3" type="ORF">N7452_001872</name>
</gene>
<proteinExistence type="predicted"/>
<dbReference type="InterPro" id="IPR028163">
    <property type="entry name" value="HAUS_6_N"/>
</dbReference>
<reference evidence="3" key="2">
    <citation type="journal article" date="2023" name="IMA Fungus">
        <title>Comparative genomic study of the Penicillium genus elucidates a diverse pangenome and 15 lateral gene transfer events.</title>
        <authorList>
            <person name="Petersen C."/>
            <person name="Sorensen T."/>
            <person name="Nielsen M.R."/>
            <person name="Sondergaard T.E."/>
            <person name="Sorensen J.L."/>
            <person name="Fitzpatrick D.A."/>
            <person name="Frisvad J.C."/>
            <person name="Nielsen K.L."/>
        </authorList>
    </citation>
    <scope>NUCLEOTIDE SEQUENCE</scope>
    <source>
        <strain evidence="3">IBT 35673</strain>
    </source>
</reference>
<organism evidence="3 4">
    <name type="scientific">Penicillium brevicompactum</name>
    <dbReference type="NCBI Taxonomy" id="5074"/>
    <lineage>
        <taxon>Eukaryota</taxon>
        <taxon>Fungi</taxon>
        <taxon>Dikarya</taxon>
        <taxon>Ascomycota</taxon>
        <taxon>Pezizomycotina</taxon>
        <taxon>Eurotiomycetes</taxon>
        <taxon>Eurotiomycetidae</taxon>
        <taxon>Eurotiales</taxon>
        <taxon>Aspergillaceae</taxon>
        <taxon>Penicillium</taxon>
    </lineage>
</organism>